<proteinExistence type="predicted"/>
<sequence length="76" mass="9189">INNVTELSVKTFANMFKHYDRQHCYSRYSMILDSLVPEEHRGRLQGEFETWRKTMDCTEFWYNQRRAQALAKANNL</sequence>
<dbReference type="OrthoDB" id="2205470at2759"/>
<evidence type="ECO:0000313" key="1">
    <source>
        <dbReference type="EMBL" id="ORE01110.1"/>
    </source>
</evidence>
<feature type="non-terminal residue" evidence="1">
    <location>
        <position position="1"/>
    </location>
</feature>
<dbReference type="VEuPathDB" id="FungiDB:BCV72DRAFT_217923"/>
<protein>
    <submittedName>
        <fullName evidence="1">Uncharacterized protein</fullName>
    </submittedName>
</protein>
<dbReference type="EMBL" id="KV922183">
    <property type="protein sequence ID" value="ORE01110.1"/>
    <property type="molecule type" value="Genomic_DNA"/>
</dbReference>
<dbReference type="Proteomes" id="UP000242414">
    <property type="component" value="Unassembled WGS sequence"/>
</dbReference>
<accession>A0A1X0QMY2</accession>
<reference evidence="1" key="1">
    <citation type="journal article" date="2016" name="Proc. Natl. Acad. Sci. U.S.A.">
        <title>Lipid metabolic changes in an early divergent fungus govern the establishment of a mutualistic symbiosis with endobacteria.</title>
        <authorList>
            <person name="Lastovetsky O.A."/>
            <person name="Gaspar M.L."/>
            <person name="Mondo S.J."/>
            <person name="LaButti K.M."/>
            <person name="Sandor L."/>
            <person name="Grigoriev I.V."/>
            <person name="Henry S.A."/>
            <person name="Pawlowska T.E."/>
        </authorList>
    </citation>
    <scope>NUCLEOTIDE SEQUENCE [LARGE SCALE GENOMIC DNA]</scope>
    <source>
        <strain evidence="1">ATCC 52814</strain>
    </source>
</reference>
<gene>
    <name evidence="1" type="ORF">BCV72DRAFT_217923</name>
</gene>
<organism evidence="1">
    <name type="scientific">Rhizopus microsporus var. microsporus</name>
    <dbReference type="NCBI Taxonomy" id="86635"/>
    <lineage>
        <taxon>Eukaryota</taxon>
        <taxon>Fungi</taxon>
        <taxon>Fungi incertae sedis</taxon>
        <taxon>Mucoromycota</taxon>
        <taxon>Mucoromycotina</taxon>
        <taxon>Mucoromycetes</taxon>
        <taxon>Mucorales</taxon>
        <taxon>Mucorineae</taxon>
        <taxon>Rhizopodaceae</taxon>
        <taxon>Rhizopus</taxon>
    </lineage>
</organism>
<dbReference type="AlphaFoldDB" id="A0A1X0QMY2"/>
<name>A0A1X0QMY2_RHIZD</name>